<dbReference type="InterPro" id="IPR000884">
    <property type="entry name" value="TSP1_rpt"/>
</dbReference>
<keyword evidence="3" id="KW-0325">Glycoprotein</keyword>
<dbReference type="SMART" id="SM00209">
    <property type="entry name" value="TSP1"/>
    <property type="match status" value="1"/>
</dbReference>
<dbReference type="GO" id="GO:0007155">
    <property type="term" value="P:cell adhesion"/>
    <property type="evidence" value="ECO:0007669"/>
    <property type="project" value="TreeGrafter"/>
</dbReference>
<name>A0A6C0JEU4_9ZZZZ</name>
<dbReference type="InterPro" id="IPR044004">
    <property type="entry name" value="TSP1_spondin_dom"/>
</dbReference>
<dbReference type="PANTHER" id="PTHR11311">
    <property type="entry name" value="SPONDIN"/>
    <property type="match status" value="1"/>
</dbReference>
<evidence type="ECO:0000259" key="4">
    <source>
        <dbReference type="Pfam" id="PF19028"/>
    </source>
</evidence>
<protein>
    <recommendedName>
        <fullName evidence="4">Spondin-like TSP1 domain-containing protein</fullName>
    </recommendedName>
</protein>
<evidence type="ECO:0000256" key="1">
    <source>
        <dbReference type="ARBA" id="ARBA00022729"/>
    </source>
</evidence>
<reference evidence="5" key="1">
    <citation type="journal article" date="2020" name="Nature">
        <title>Giant virus diversity and host interactions through global metagenomics.</title>
        <authorList>
            <person name="Schulz F."/>
            <person name="Roux S."/>
            <person name="Paez-Espino D."/>
            <person name="Jungbluth S."/>
            <person name="Walsh D.A."/>
            <person name="Denef V.J."/>
            <person name="McMahon K.D."/>
            <person name="Konstantinidis K.T."/>
            <person name="Eloe-Fadrosh E.A."/>
            <person name="Kyrpides N.C."/>
            <person name="Woyke T."/>
        </authorList>
    </citation>
    <scope>NUCLEOTIDE SEQUENCE</scope>
    <source>
        <strain evidence="5">GVMAG-M-3300025880-75</strain>
    </source>
</reference>
<proteinExistence type="predicted"/>
<dbReference type="GO" id="GO:0031012">
    <property type="term" value="C:extracellular matrix"/>
    <property type="evidence" value="ECO:0007669"/>
    <property type="project" value="TreeGrafter"/>
</dbReference>
<dbReference type="AlphaFoldDB" id="A0A6C0JEU4"/>
<keyword evidence="2" id="KW-1015">Disulfide bond</keyword>
<dbReference type="Gene3D" id="2.20.100.10">
    <property type="entry name" value="Thrombospondin type-1 (TSP1) repeat"/>
    <property type="match status" value="1"/>
</dbReference>
<evidence type="ECO:0000256" key="3">
    <source>
        <dbReference type="ARBA" id="ARBA00023180"/>
    </source>
</evidence>
<evidence type="ECO:0000256" key="2">
    <source>
        <dbReference type="ARBA" id="ARBA00023157"/>
    </source>
</evidence>
<dbReference type="SUPFAM" id="SSF82895">
    <property type="entry name" value="TSP-1 type 1 repeat"/>
    <property type="match status" value="1"/>
</dbReference>
<keyword evidence="1" id="KW-0732">Signal</keyword>
<sequence>MKLLILGLILIGIVLIQIYYVNKNRENFESELDKALVDGERQFMAGQDKYWNIRSQGIGSGLITTKPDINEWVKLDENKNLQKYVPKNGLDQRDIDTKIVNCRALTKCEQLTGKNGCGYCAMDKEFRFGTKDGPTADVCPKNAWSTDAGKCQELREKEICSNVQSCGDLYGEAAKICGYCPTTGKAMVMEKVGEKYFPKYSDDTCDADGFGLLPGDKCGKFLKDHPCITPYYLSGPHPEECVKKLWKNSNCTDSTPYGKSFKDLGKVITMPYKEAGIKMLQTNTETRSSDYNTAVNNSDICFGNNDNIDPCDPKYSKNNIPHPACLRKEFKEAGCNEQGKGWALLKGENWNNAKKQVSQVSKYSKAQNTWSAFGFKYPFSTETTVGEYKSTMKRVNKLTVEADDYNTRAVTSMHCFGSTPPAPPPIKPGDTVSRIIDSNKYEGLVTRMSGADCYILWTQGTNLNNNNVTKREGTTINEQKQMFGWDGIPPTKNPKLKTIVNKARLNLKTSCSNNKSTCKLTCKDKIQEVLFKYPRPRDCMVGPWDEWSSCNKPCGGGESIRHRKITYPAKFGGSGCPVLENRRVCNMNPCMNVNFTEKV</sequence>
<dbReference type="PROSITE" id="PS50092">
    <property type="entry name" value="TSP1"/>
    <property type="match status" value="1"/>
</dbReference>
<dbReference type="PANTHER" id="PTHR11311:SF15">
    <property type="entry name" value="SPONDIN-2"/>
    <property type="match status" value="1"/>
</dbReference>
<dbReference type="InterPro" id="IPR051418">
    <property type="entry name" value="Spondin/Thrombospondin_T1"/>
</dbReference>
<dbReference type="EMBL" id="MN740355">
    <property type="protein sequence ID" value="QHU02164.1"/>
    <property type="molecule type" value="Genomic_DNA"/>
</dbReference>
<dbReference type="Pfam" id="PF19028">
    <property type="entry name" value="TSP1_spondin"/>
    <property type="match status" value="1"/>
</dbReference>
<organism evidence="5">
    <name type="scientific">viral metagenome</name>
    <dbReference type="NCBI Taxonomy" id="1070528"/>
    <lineage>
        <taxon>unclassified sequences</taxon>
        <taxon>metagenomes</taxon>
        <taxon>organismal metagenomes</taxon>
    </lineage>
</organism>
<dbReference type="InterPro" id="IPR036383">
    <property type="entry name" value="TSP1_rpt_sf"/>
</dbReference>
<accession>A0A6C0JEU4</accession>
<evidence type="ECO:0000313" key="5">
    <source>
        <dbReference type="EMBL" id="QHU02164.1"/>
    </source>
</evidence>
<feature type="domain" description="Spondin-like TSP1" evidence="4">
    <location>
        <begin position="539"/>
        <end position="590"/>
    </location>
</feature>